<evidence type="ECO:0000256" key="2">
    <source>
        <dbReference type="ARBA" id="ARBA00005722"/>
    </source>
</evidence>
<comment type="similarity">
    <text evidence="2">Belongs to the MipA/OmpV family.</text>
</comment>
<proteinExistence type="inferred from homology"/>
<comment type="subcellular location">
    <subcellularLocation>
        <location evidence="1">Cell outer membrane</location>
    </subcellularLocation>
</comment>
<dbReference type="EMBL" id="BLJN01000003">
    <property type="protein sequence ID" value="GFE81111.1"/>
    <property type="molecule type" value="Genomic_DNA"/>
</dbReference>
<reference evidence="8" key="1">
    <citation type="submission" date="2020-01" db="EMBL/GenBank/DDBJ databases">
        <title>'Steroidobacter agaridevorans' sp. nov., agar-degrading bacteria isolated from rhizosphere soils.</title>
        <authorList>
            <person name="Ikenaga M."/>
            <person name="Kataoka M."/>
            <person name="Murouchi A."/>
            <person name="Katsuragi S."/>
            <person name="Sakai M."/>
        </authorList>
    </citation>
    <scope>NUCLEOTIDE SEQUENCE [LARGE SCALE GENOMIC DNA]</scope>
    <source>
        <strain evidence="8">YU21-B</strain>
    </source>
</reference>
<name>A0A829YE72_9GAMM</name>
<feature type="signal peptide" evidence="6">
    <location>
        <begin position="1"/>
        <end position="24"/>
    </location>
</feature>
<dbReference type="Pfam" id="PF06629">
    <property type="entry name" value="MipA"/>
    <property type="match status" value="1"/>
</dbReference>
<feature type="chain" id="PRO_5032444580" evidence="6">
    <location>
        <begin position="25"/>
        <end position="260"/>
    </location>
</feature>
<sequence>MHLPRLALLIFSGVGLCYAGTLLAQNHDDAHDESWQVSAGAGVIARPDFPGSDSVEVLPLPALNVTYDDRWFLNADGLGAYLVRRDHSSLTLSLAPDVTQRDESDSSHLRGLGDVDRTAVARLKGAYNIGPVTATAAVSTDIADQGHDTVAEVTLQSRADITQRFSLSYGIAARWIDDEYARSFFAVDPQQSQRSGLSPYEAQNGIGDARLFVNAVYALSPRWIVAAGASAAQLQGDAQDSPIVEDDSYFQFDAAVMYRF</sequence>
<evidence type="ECO:0000256" key="5">
    <source>
        <dbReference type="ARBA" id="ARBA00023237"/>
    </source>
</evidence>
<dbReference type="InterPro" id="IPR010583">
    <property type="entry name" value="MipA"/>
</dbReference>
<evidence type="ECO:0000256" key="3">
    <source>
        <dbReference type="ARBA" id="ARBA00022729"/>
    </source>
</evidence>
<evidence type="ECO:0000256" key="6">
    <source>
        <dbReference type="SAM" id="SignalP"/>
    </source>
</evidence>
<keyword evidence="8" id="KW-1185">Reference proteome</keyword>
<keyword evidence="3 6" id="KW-0732">Signal</keyword>
<dbReference type="PANTHER" id="PTHR38776:SF1">
    <property type="entry name" value="MLTA-INTERACTING PROTEIN-RELATED"/>
    <property type="match status" value="1"/>
</dbReference>
<comment type="caution">
    <text evidence="7">The sequence shown here is derived from an EMBL/GenBank/DDBJ whole genome shotgun (WGS) entry which is preliminary data.</text>
</comment>
<evidence type="ECO:0000313" key="8">
    <source>
        <dbReference type="Proteomes" id="UP000445000"/>
    </source>
</evidence>
<dbReference type="RefSeq" id="WP_161812806.1">
    <property type="nucleotide sequence ID" value="NZ_BLJN01000003.1"/>
</dbReference>
<dbReference type="AlphaFoldDB" id="A0A829YE72"/>
<keyword evidence="4" id="KW-0472">Membrane</keyword>
<keyword evidence="5" id="KW-0998">Cell outer membrane</keyword>
<dbReference type="PANTHER" id="PTHR38776">
    <property type="entry name" value="MLTA-INTERACTING PROTEIN-RELATED"/>
    <property type="match status" value="1"/>
</dbReference>
<protein>
    <submittedName>
        <fullName evidence="7">MltA-interacting MipA family protein</fullName>
    </submittedName>
</protein>
<dbReference type="GO" id="GO:0009279">
    <property type="term" value="C:cell outer membrane"/>
    <property type="evidence" value="ECO:0007669"/>
    <property type="project" value="UniProtKB-SubCell"/>
</dbReference>
<accession>A0A829YE72</accession>
<gene>
    <name evidence="7" type="ORF">GCM10011487_31110</name>
</gene>
<evidence type="ECO:0000256" key="4">
    <source>
        <dbReference type="ARBA" id="ARBA00023136"/>
    </source>
</evidence>
<dbReference type="Proteomes" id="UP000445000">
    <property type="component" value="Unassembled WGS sequence"/>
</dbReference>
<organism evidence="7 8">
    <name type="scientific">Steroidobacter agaridevorans</name>
    <dbReference type="NCBI Taxonomy" id="2695856"/>
    <lineage>
        <taxon>Bacteria</taxon>
        <taxon>Pseudomonadati</taxon>
        <taxon>Pseudomonadota</taxon>
        <taxon>Gammaproteobacteria</taxon>
        <taxon>Steroidobacterales</taxon>
        <taxon>Steroidobacteraceae</taxon>
        <taxon>Steroidobacter</taxon>
    </lineage>
</organism>
<evidence type="ECO:0000256" key="1">
    <source>
        <dbReference type="ARBA" id="ARBA00004442"/>
    </source>
</evidence>
<evidence type="ECO:0000313" key="7">
    <source>
        <dbReference type="EMBL" id="GFE81111.1"/>
    </source>
</evidence>